<reference evidence="1 2" key="1">
    <citation type="journal article" date="2021" name="Plant Biotechnol. J.">
        <title>Multi-omics assisted identification of the key and species-specific regulatory components of drought-tolerant mechanisms in Gossypium stocksii.</title>
        <authorList>
            <person name="Yu D."/>
            <person name="Ke L."/>
            <person name="Zhang D."/>
            <person name="Wu Y."/>
            <person name="Sun Y."/>
            <person name="Mei J."/>
            <person name="Sun J."/>
            <person name="Sun Y."/>
        </authorList>
    </citation>
    <scope>NUCLEOTIDE SEQUENCE [LARGE SCALE GENOMIC DNA]</scope>
    <source>
        <strain evidence="2">cv. E1</strain>
        <tissue evidence="1">Leaf</tissue>
    </source>
</reference>
<protein>
    <submittedName>
        <fullName evidence="1">Uncharacterized protein</fullName>
    </submittedName>
</protein>
<organism evidence="1 2">
    <name type="scientific">Gossypium stocksii</name>
    <dbReference type="NCBI Taxonomy" id="47602"/>
    <lineage>
        <taxon>Eukaryota</taxon>
        <taxon>Viridiplantae</taxon>
        <taxon>Streptophyta</taxon>
        <taxon>Embryophyta</taxon>
        <taxon>Tracheophyta</taxon>
        <taxon>Spermatophyta</taxon>
        <taxon>Magnoliopsida</taxon>
        <taxon>eudicotyledons</taxon>
        <taxon>Gunneridae</taxon>
        <taxon>Pentapetalae</taxon>
        <taxon>rosids</taxon>
        <taxon>malvids</taxon>
        <taxon>Malvales</taxon>
        <taxon>Malvaceae</taxon>
        <taxon>Malvoideae</taxon>
        <taxon>Gossypium</taxon>
    </lineage>
</organism>
<sequence>MQLTVHTFKSILTLSTEISQTDYTHRGLSSAYRPYSRSTVDLGDPYNLRELFREMGSHTHVAYSCGPTRPKLALAVWITRPGPKSHTPIWTTRVDSHTLVTHTAQFSLASMLYTAYLTITRPCPSRTTWFHRSHTRVMATAYHTGDHTPVWCRQFTFLAFVKFYFLCFRVHTWYHLKLNRTPSTLEPKID</sequence>
<gene>
    <name evidence="1" type="ORF">J1N35_017991</name>
</gene>
<accession>A0A9D3VNE2</accession>
<evidence type="ECO:0000313" key="2">
    <source>
        <dbReference type="Proteomes" id="UP000828251"/>
    </source>
</evidence>
<dbReference type="AlphaFoldDB" id="A0A9D3VNE2"/>
<evidence type="ECO:0000313" key="1">
    <source>
        <dbReference type="EMBL" id="KAH1090734.1"/>
    </source>
</evidence>
<dbReference type="EMBL" id="JAIQCV010000006">
    <property type="protein sequence ID" value="KAH1090734.1"/>
    <property type="molecule type" value="Genomic_DNA"/>
</dbReference>
<keyword evidence="2" id="KW-1185">Reference proteome</keyword>
<comment type="caution">
    <text evidence="1">The sequence shown here is derived from an EMBL/GenBank/DDBJ whole genome shotgun (WGS) entry which is preliminary data.</text>
</comment>
<proteinExistence type="predicted"/>
<dbReference type="Proteomes" id="UP000828251">
    <property type="component" value="Unassembled WGS sequence"/>
</dbReference>
<name>A0A9D3VNE2_9ROSI</name>